<evidence type="ECO:0000259" key="1">
    <source>
        <dbReference type="Pfam" id="PF18658"/>
    </source>
</evidence>
<comment type="caution">
    <text evidence="2">The sequence shown here is derived from an EMBL/GenBank/DDBJ whole genome shotgun (WGS) entry which is preliminary data.</text>
</comment>
<evidence type="ECO:0000313" key="2">
    <source>
        <dbReference type="EMBL" id="CAI6372756.1"/>
    </source>
</evidence>
<dbReference type="PANTHER" id="PTHR45913">
    <property type="entry name" value="EPM2A-INTERACTING PROTEIN 1"/>
    <property type="match status" value="1"/>
</dbReference>
<reference evidence="2 3" key="1">
    <citation type="submission" date="2023-01" db="EMBL/GenBank/DDBJ databases">
        <authorList>
            <person name="Whitehead M."/>
        </authorList>
    </citation>
    <scope>NUCLEOTIDE SEQUENCE [LARGE SCALE GENOMIC DNA]</scope>
</reference>
<dbReference type="InterPro" id="IPR040647">
    <property type="entry name" value="SPIN-DOC_Znf-C2H2"/>
</dbReference>
<dbReference type="EMBL" id="CARXXK010001074">
    <property type="protein sequence ID" value="CAI6372756.1"/>
    <property type="molecule type" value="Genomic_DNA"/>
</dbReference>
<dbReference type="SUPFAM" id="SSF53098">
    <property type="entry name" value="Ribonuclease H-like"/>
    <property type="match status" value="1"/>
</dbReference>
<dbReference type="Proteomes" id="UP001160148">
    <property type="component" value="Unassembled WGS sequence"/>
</dbReference>
<name>A0AAV0XZV7_9HEMI</name>
<keyword evidence="3" id="KW-1185">Reference proteome</keyword>
<dbReference type="InterPro" id="IPR012337">
    <property type="entry name" value="RNaseH-like_sf"/>
</dbReference>
<evidence type="ECO:0000313" key="3">
    <source>
        <dbReference type="Proteomes" id="UP001160148"/>
    </source>
</evidence>
<dbReference type="AlphaFoldDB" id="A0AAV0XZV7"/>
<accession>A0AAV0XZV7</accession>
<dbReference type="Pfam" id="PF18658">
    <property type="entry name" value="zf-C2H2_12"/>
    <property type="match status" value="1"/>
</dbReference>
<proteinExistence type="predicted"/>
<gene>
    <name evidence="2" type="ORF">MEUPH1_LOCUS26583</name>
</gene>
<protein>
    <recommendedName>
        <fullName evidence="1">SPIN-DOC-like zinc-finger domain-containing protein</fullName>
    </recommendedName>
</protein>
<feature type="domain" description="SPIN-DOC-like zinc-finger" evidence="1">
    <location>
        <begin position="18"/>
        <end position="75"/>
    </location>
</feature>
<sequence>MSQNKKRKIDTECRIFNDNWSLSYFFIEYRNKAMCLICYETVAVFKEFNIKRHYESKHQNKYVNCKGNLRTSLLEKFKQNFKSERVGNVFEKYNRGKDEIIRASYEVANLIARENKSFSDGEFVKKCILASVKEIIPEKMSVFENISLSRNTITRRVEDIGGDLMTKLQIKSKTFTFFSLALDESTDVSDTAQLLIFIRGIDTDYNITEELASLESISGTTKGADIFEKVNCCIENLGLTWEKLCSITTDGAPNMVGRNTGLVGRIAELTTSKMIETPIFLHCIIHQQSLCGKIMNLEHVMNIVTKTVNFIRSHGLKHRQFIEFLNEIESEHKDVLYHNQVRWLSRGKVLKRFFDLRQEIQIFMIEKNKPVEEFENEQWMYDLAFLTDISAHLNELNLKLQKQSKTIFELISDVKSFEIKLQLFKNQILKQNLLHFKTCQEIKQNSLIDVPTNHFVSMLEQLSKEFENRFQDFKSHMTSFRLIENPLLSDENNVHENNVHEKQIII</sequence>
<organism evidence="2 3">
    <name type="scientific">Macrosiphum euphorbiae</name>
    <name type="common">potato aphid</name>
    <dbReference type="NCBI Taxonomy" id="13131"/>
    <lineage>
        <taxon>Eukaryota</taxon>
        <taxon>Metazoa</taxon>
        <taxon>Ecdysozoa</taxon>
        <taxon>Arthropoda</taxon>
        <taxon>Hexapoda</taxon>
        <taxon>Insecta</taxon>
        <taxon>Pterygota</taxon>
        <taxon>Neoptera</taxon>
        <taxon>Paraneoptera</taxon>
        <taxon>Hemiptera</taxon>
        <taxon>Sternorrhyncha</taxon>
        <taxon>Aphidomorpha</taxon>
        <taxon>Aphidoidea</taxon>
        <taxon>Aphididae</taxon>
        <taxon>Macrosiphini</taxon>
        <taxon>Macrosiphum</taxon>
    </lineage>
</organism>
<dbReference type="PANTHER" id="PTHR45913:SF21">
    <property type="entry name" value="DUF4371 DOMAIN-CONTAINING PROTEIN"/>
    <property type="match status" value="1"/>
</dbReference>